<reference evidence="2 3" key="1">
    <citation type="journal article" date="2019" name="Sci. Rep.">
        <title>Orb-weaving spider Araneus ventricosus genome elucidates the spidroin gene catalogue.</title>
        <authorList>
            <person name="Kono N."/>
            <person name="Nakamura H."/>
            <person name="Ohtoshi R."/>
            <person name="Moran D.A.P."/>
            <person name="Shinohara A."/>
            <person name="Yoshida Y."/>
            <person name="Fujiwara M."/>
            <person name="Mori M."/>
            <person name="Tomita M."/>
            <person name="Arakawa K."/>
        </authorList>
    </citation>
    <scope>NUCLEOTIDE SEQUENCE [LARGE SCALE GENOMIC DNA]</scope>
</reference>
<evidence type="ECO:0000313" key="3">
    <source>
        <dbReference type="Proteomes" id="UP000499080"/>
    </source>
</evidence>
<feature type="region of interest" description="Disordered" evidence="1">
    <location>
        <begin position="69"/>
        <end position="103"/>
    </location>
</feature>
<dbReference type="AlphaFoldDB" id="A0A4Y2QYW4"/>
<dbReference type="EMBL" id="BGPR01015267">
    <property type="protein sequence ID" value="GBN68604.1"/>
    <property type="molecule type" value="Genomic_DNA"/>
</dbReference>
<evidence type="ECO:0000313" key="2">
    <source>
        <dbReference type="EMBL" id="GBN68604.1"/>
    </source>
</evidence>
<feature type="compositionally biased region" description="Polar residues" evidence="1">
    <location>
        <begin position="83"/>
        <end position="103"/>
    </location>
</feature>
<proteinExistence type="predicted"/>
<accession>A0A4Y2QYW4</accession>
<dbReference type="Proteomes" id="UP000499080">
    <property type="component" value="Unassembled WGS sequence"/>
</dbReference>
<feature type="region of interest" description="Disordered" evidence="1">
    <location>
        <begin position="42"/>
        <end position="61"/>
    </location>
</feature>
<name>A0A4Y2QYW4_ARAVE</name>
<keyword evidence="3" id="KW-1185">Reference proteome</keyword>
<comment type="caution">
    <text evidence="2">The sequence shown here is derived from an EMBL/GenBank/DDBJ whole genome shotgun (WGS) entry which is preliminary data.</text>
</comment>
<gene>
    <name evidence="2" type="ORF">AVEN_135412_1</name>
</gene>
<protein>
    <submittedName>
        <fullName evidence="2">Uncharacterized protein</fullName>
    </submittedName>
</protein>
<organism evidence="2 3">
    <name type="scientific">Araneus ventricosus</name>
    <name type="common">Orbweaver spider</name>
    <name type="synonym">Epeira ventricosa</name>
    <dbReference type="NCBI Taxonomy" id="182803"/>
    <lineage>
        <taxon>Eukaryota</taxon>
        <taxon>Metazoa</taxon>
        <taxon>Ecdysozoa</taxon>
        <taxon>Arthropoda</taxon>
        <taxon>Chelicerata</taxon>
        <taxon>Arachnida</taxon>
        <taxon>Araneae</taxon>
        <taxon>Araneomorphae</taxon>
        <taxon>Entelegynae</taxon>
        <taxon>Araneoidea</taxon>
        <taxon>Araneidae</taxon>
        <taxon>Araneus</taxon>
    </lineage>
</organism>
<evidence type="ECO:0000256" key="1">
    <source>
        <dbReference type="SAM" id="MobiDB-lite"/>
    </source>
</evidence>
<sequence>MDIATVLSSLLSKGTYTLACRTVCETSSCIADVERVFRFDTSGSGTAGGKPNRVGFSENTKGFPVHFRTRSDAVRRSSRSSFGPASSNLQTKIPNPSLATDKR</sequence>